<dbReference type="GeneID" id="80541408"/>
<evidence type="ECO:0000256" key="1">
    <source>
        <dbReference type="SAM" id="MobiDB-lite"/>
    </source>
</evidence>
<reference evidence="3" key="1">
    <citation type="journal article" date="2019" name="Vet. Microbiol.">
        <title>Molecular and microscopic characterisation of a novel pathogenic herpesvirus from Indian ringneck parrots (Psittacula krameri).</title>
        <authorList>
            <person name="Sutherland M."/>
            <person name="Sarker S."/>
            <person name="Raidal S.R."/>
        </authorList>
    </citation>
    <scope>NUCLEOTIDE SEQUENCE</scope>
    <source>
        <strain evidence="3">PsHV 5</strain>
    </source>
</reference>
<feature type="transmembrane region" description="Helical" evidence="2">
    <location>
        <begin position="38"/>
        <end position="57"/>
    </location>
</feature>
<keyword evidence="2" id="KW-0472">Membrane</keyword>
<evidence type="ECO:0000313" key="4">
    <source>
        <dbReference type="Proteomes" id="UP001162227"/>
    </source>
</evidence>
<sequence>MEGGDVEEENASGDFLRPSNEREGGRPAPPPSASRQKVGGVLFLGGVFISPIPSIYLE</sequence>
<accession>A0A5P9JTN5</accession>
<dbReference type="EMBL" id="MK955929">
    <property type="protein sequence ID" value="QFU14605.1"/>
    <property type="molecule type" value="Genomic_DNA"/>
</dbReference>
<dbReference type="Proteomes" id="UP001162227">
    <property type="component" value="Segment"/>
</dbReference>
<gene>
    <name evidence="3" type="primary">hypothetical protein</name>
</gene>
<evidence type="ECO:0000313" key="3">
    <source>
        <dbReference type="EMBL" id="QFU14605.1"/>
    </source>
</evidence>
<feature type="compositionally biased region" description="Acidic residues" evidence="1">
    <location>
        <begin position="1"/>
        <end position="11"/>
    </location>
</feature>
<name>A0A5P9JTN5_9ALPH</name>
<feature type="region of interest" description="Disordered" evidence="1">
    <location>
        <begin position="1"/>
        <end position="37"/>
    </location>
</feature>
<proteinExistence type="predicted"/>
<keyword evidence="2" id="KW-0812">Transmembrane</keyword>
<organism evidence="3 4">
    <name type="scientific">Psittacid alphaherpesvirus 5</name>
    <dbReference type="NCBI Taxonomy" id="2972693"/>
    <lineage>
        <taxon>Viruses</taxon>
        <taxon>Duplodnaviria</taxon>
        <taxon>Heunggongvirae</taxon>
        <taxon>Peploviricota</taxon>
        <taxon>Herviviricetes</taxon>
        <taxon>Herpesvirales</taxon>
        <taxon>Orthoherpesviridae</taxon>
        <taxon>Alphaherpesvirinae</taxon>
        <taxon>Iltovirus</taxon>
        <taxon>Iltovirus psittacidalpha5</taxon>
    </lineage>
</organism>
<reference evidence="3" key="2">
    <citation type="submission" date="2019-05" db="EMBL/GenBank/DDBJ databases">
        <authorList>
            <person name="Sutherland M."/>
            <person name="Sarker S."/>
            <person name="Raidal S.R."/>
        </authorList>
    </citation>
    <scope>NUCLEOTIDE SEQUENCE</scope>
    <source>
        <strain evidence="3">PsHV 5</strain>
    </source>
</reference>
<dbReference type="RefSeq" id="YP_010802635.1">
    <property type="nucleotide sequence ID" value="NC_077028.1"/>
</dbReference>
<dbReference type="KEGG" id="vg:80541408"/>
<evidence type="ECO:0000256" key="2">
    <source>
        <dbReference type="SAM" id="Phobius"/>
    </source>
</evidence>
<protein>
    <submittedName>
        <fullName evidence="3">Uncharacterized protein</fullName>
    </submittedName>
</protein>
<keyword evidence="4" id="KW-1185">Reference proteome</keyword>
<keyword evidence="2" id="KW-1133">Transmembrane helix</keyword>